<dbReference type="GO" id="GO:0005930">
    <property type="term" value="C:axoneme"/>
    <property type="evidence" value="ECO:0007669"/>
    <property type="project" value="UniProtKB-SubCell"/>
</dbReference>
<dbReference type="EMBL" id="LGRX02007229">
    <property type="protein sequence ID" value="KAK3275431.1"/>
    <property type="molecule type" value="Genomic_DNA"/>
</dbReference>
<accession>A0AAE0L7X6</accession>
<organism evidence="2 3">
    <name type="scientific">Cymbomonas tetramitiformis</name>
    <dbReference type="NCBI Taxonomy" id="36881"/>
    <lineage>
        <taxon>Eukaryota</taxon>
        <taxon>Viridiplantae</taxon>
        <taxon>Chlorophyta</taxon>
        <taxon>Pyramimonadophyceae</taxon>
        <taxon>Pyramimonadales</taxon>
        <taxon>Pyramimonadaceae</taxon>
        <taxon>Cymbomonas</taxon>
    </lineage>
</organism>
<dbReference type="SUPFAM" id="SSF52058">
    <property type="entry name" value="L domain-like"/>
    <property type="match status" value="1"/>
</dbReference>
<comment type="subcellular location">
    <subcellularLocation>
        <location evidence="1">Cytoplasm</location>
        <location evidence="1">Cytoskeleton</location>
        <location evidence="1">Cilium axoneme</location>
    </subcellularLocation>
</comment>
<sequence length="148" mass="15770">MLEGFSYLFSGDFLRALCLVIYLVTRCGGTEIAQTSAYLACLTSPSACTQLYLKASSLTGAIPTELGQLKSLKTINLISNSLTGPIPTQLELLTALTALYFQDNPRLCGTIPMTLIRTIANTSNTSIGAICHTGSHHLSSLQGEKLQA</sequence>
<dbReference type="PANTHER" id="PTHR48054">
    <property type="entry name" value="RECEPTOR KINASE-LIKE PROTEIN XA21"/>
    <property type="match status" value="1"/>
</dbReference>
<dbReference type="Pfam" id="PF00560">
    <property type="entry name" value="LRR_1"/>
    <property type="match status" value="1"/>
</dbReference>
<reference evidence="2 3" key="1">
    <citation type="journal article" date="2015" name="Genome Biol. Evol.">
        <title>Comparative Genomics of a Bacterivorous Green Alga Reveals Evolutionary Causalities and Consequences of Phago-Mixotrophic Mode of Nutrition.</title>
        <authorList>
            <person name="Burns J.A."/>
            <person name="Paasch A."/>
            <person name="Narechania A."/>
            <person name="Kim E."/>
        </authorList>
    </citation>
    <scope>NUCLEOTIDE SEQUENCE [LARGE SCALE GENOMIC DNA]</scope>
    <source>
        <strain evidence="2 3">PLY_AMNH</strain>
    </source>
</reference>
<evidence type="ECO:0000256" key="1">
    <source>
        <dbReference type="ARBA" id="ARBA00004430"/>
    </source>
</evidence>
<dbReference type="Proteomes" id="UP001190700">
    <property type="component" value="Unassembled WGS sequence"/>
</dbReference>
<proteinExistence type="predicted"/>
<evidence type="ECO:0000313" key="3">
    <source>
        <dbReference type="Proteomes" id="UP001190700"/>
    </source>
</evidence>
<dbReference type="AlphaFoldDB" id="A0AAE0L7X6"/>
<dbReference type="PANTHER" id="PTHR48054:SF30">
    <property type="entry name" value="LEUCINE-RICH REPEAT PROTEIN KINASE FAMILY PROTEIN"/>
    <property type="match status" value="1"/>
</dbReference>
<comment type="caution">
    <text evidence="2">The sequence shown here is derived from an EMBL/GenBank/DDBJ whole genome shotgun (WGS) entry which is preliminary data.</text>
</comment>
<keyword evidence="3" id="KW-1185">Reference proteome</keyword>
<evidence type="ECO:0000313" key="2">
    <source>
        <dbReference type="EMBL" id="KAK3275431.1"/>
    </source>
</evidence>
<protein>
    <submittedName>
        <fullName evidence="2">Uncharacterized protein</fullName>
    </submittedName>
</protein>
<gene>
    <name evidence="2" type="ORF">CYMTET_16439</name>
</gene>
<dbReference type="InterPro" id="IPR032675">
    <property type="entry name" value="LRR_dom_sf"/>
</dbReference>
<dbReference type="Gene3D" id="3.80.10.10">
    <property type="entry name" value="Ribonuclease Inhibitor"/>
    <property type="match status" value="1"/>
</dbReference>
<dbReference type="InterPro" id="IPR052592">
    <property type="entry name" value="LRR-RLK"/>
</dbReference>
<dbReference type="InterPro" id="IPR001611">
    <property type="entry name" value="Leu-rich_rpt"/>
</dbReference>
<name>A0AAE0L7X6_9CHLO</name>